<dbReference type="PANTHER" id="PTHR43308">
    <property type="entry name" value="OUTER MEMBRANE PROTEIN ALPHA-RELATED"/>
    <property type="match status" value="1"/>
</dbReference>
<name>A0ABT3ASY7_9CYAN</name>
<accession>A0ABT3ASY7</accession>
<feature type="domain" description="SLH" evidence="1">
    <location>
        <begin position="306"/>
        <end position="369"/>
    </location>
</feature>
<feature type="domain" description="SLH" evidence="1">
    <location>
        <begin position="429"/>
        <end position="493"/>
    </location>
</feature>
<evidence type="ECO:0000313" key="3">
    <source>
        <dbReference type="Proteomes" id="UP001526143"/>
    </source>
</evidence>
<protein>
    <submittedName>
        <fullName evidence="2">DUF1565 domain-containing protein</fullName>
    </submittedName>
</protein>
<evidence type="ECO:0000259" key="1">
    <source>
        <dbReference type="PROSITE" id="PS51272"/>
    </source>
</evidence>
<feature type="domain" description="SLH" evidence="1">
    <location>
        <begin position="370"/>
        <end position="428"/>
    </location>
</feature>
<dbReference type="Proteomes" id="UP001526143">
    <property type="component" value="Unassembled WGS sequence"/>
</dbReference>
<dbReference type="InterPro" id="IPR001119">
    <property type="entry name" value="SLH_dom"/>
</dbReference>
<sequence>MTTNYMVNSTVVKTLYVNPATGNDKNPGSSKFSPLKTISRALKLSTKSTIIQLAVGNYNSLTGEVFPLLIPDGVLVVGNEGTKGRGIVISGSGAYQSQSFGWQNITLLLLGEATVMGVTVANTAAKGTGVWIESTAPSLVNNTFTKCGREALFVTGSAKPAILDNVFVQNAVSGLVMAGNSKGEVLRNIFQKNIIGIAISDSAAPMLVKNKLIENRTAIALSRQAQPVLRQNLIANNTQGGVFVNGNALPNLGNKQDNGENIFRDNGKFDLQNATSKKLVSVGNELNPAQVKGLVELIAVKKNIQVVRTLFSDMAGHWAADFVEALANKNLINSLTDGTFAPNNPMTRADYAALVAAAFNPTPRHPAPNFIDVPKDFWAYNAIQIAAMGGFVGGKSDRTFSPHENVQRLQVIVSLVNGLKLPPAQSDALLCYSDRNTILDYARTAVATATQQKIVVNYPNPKQIEPSRFATRAEVAAMVYQALVAIKKSPLIKSPYIVSNEGIWQVE</sequence>
<proteinExistence type="predicted"/>
<dbReference type="PANTHER" id="PTHR43308:SF5">
    <property type="entry name" value="S-LAYER PROTEIN _ PEPTIDOGLYCAN ENDO-BETA-N-ACETYLGLUCOSAMINIDASE"/>
    <property type="match status" value="1"/>
</dbReference>
<gene>
    <name evidence="2" type="ORF">OGM63_01590</name>
</gene>
<reference evidence="2 3" key="1">
    <citation type="submission" date="2022-10" db="EMBL/GenBank/DDBJ databases">
        <title>Identification of biosynthetic pathway for the production of the potent trypsin inhibitor radiosumin.</title>
        <authorList>
            <person name="Fewer D.P."/>
            <person name="Delbaje E."/>
            <person name="Ouyang X."/>
            <person name="Agostino P.D."/>
            <person name="Wahlsten M."/>
            <person name="Jokela J."/>
            <person name="Permi P."/>
            <person name="Haapaniemi E."/>
            <person name="Koistinen H."/>
        </authorList>
    </citation>
    <scope>NUCLEOTIDE SEQUENCE [LARGE SCALE GENOMIC DNA]</scope>
    <source>
        <strain evidence="2 3">NIES-515</strain>
    </source>
</reference>
<dbReference type="EMBL" id="JAOWRF010000017">
    <property type="protein sequence ID" value="MCV3212231.1"/>
    <property type="molecule type" value="Genomic_DNA"/>
</dbReference>
<organism evidence="2 3">
    <name type="scientific">Plectonema radiosum NIES-515</name>
    <dbReference type="NCBI Taxonomy" id="2986073"/>
    <lineage>
        <taxon>Bacteria</taxon>
        <taxon>Bacillati</taxon>
        <taxon>Cyanobacteriota</taxon>
        <taxon>Cyanophyceae</taxon>
        <taxon>Oscillatoriophycideae</taxon>
        <taxon>Oscillatoriales</taxon>
        <taxon>Microcoleaceae</taxon>
        <taxon>Plectonema</taxon>
    </lineage>
</organism>
<dbReference type="Gene3D" id="2.160.20.10">
    <property type="entry name" value="Single-stranded right-handed beta-helix, Pectin lyase-like"/>
    <property type="match status" value="1"/>
</dbReference>
<keyword evidence="3" id="KW-1185">Reference proteome</keyword>
<dbReference type="InterPro" id="IPR011050">
    <property type="entry name" value="Pectin_lyase_fold/virulence"/>
</dbReference>
<dbReference type="Pfam" id="PF07602">
    <property type="entry name" value="DUF1565"/>
    <property type="match status" value="1"/>
</dbReference>
<evidence type="ECO:0000313" key="2">
    <source>
        <dbReference type="EMBL" id="MCV3212231.1"/>
    </source>
</evidence>
<dbReference type="InterPro" id="IPR051465">
    <property type="entry name" value="Cell_Envelope_Struct_Comp"/>
</dbReference>
<dbReference type="InterPro" id="IPR011459">
    <property type="entry name" value="DUF1565"/>
</dbReference>
<dbReference type="InterPro" id="IPR012334">
    <property type="entry name" value="Pectin_lyas_fold"/>
</dbReference>
<dbReference type="SUPFAM" id="SSF51126">
    <property type="entry name" value="Pectin lyase-like"/>
    <property type="match status" value="1"/>
</dbReference>
<comment type="caution">
    <text evidence="2">The sequence shown here is derived from an EMBL/GenBank/DDBJ whole genome shotgun (WGS) entry which is preliminary data.</text>
</comment>
<dbReference type="Pfam" id="PF00395">
    <property type="entry name" value="SLH"/>
    <property type="match status" value="3"/>
</dbReference>
<dbReference type="PROSITE" id="PS51272">
    <property type="entry name" value="SLH"/>
    <property type="match status" value="3"/>
</dbReference>